<evidence type="ECO:0000313" key="2">
    <source>
        <dbReference type="Proteomes" id="UP000722111"/>
    </source>
</evidence>
<keyword evidence="2" id="KW-1185">Reference proteome</keyword>
<dbReference type="Proteomes" id="UP000722111">
    <property type="component" value="Unassembled WGS sequence"/>
</dbReference>
<sequence>MQIQVFMGSAGNIGTYKLQEIYKESIAGGKIPAFINAAIFGEYGLMDVLEAQAVDGQREILVDFCTRTQIQQVLEWRSCVEHDPSFDDLVIYLARWE</sequence>
<name>A0ABS0BHR0_9PSED</name>
<comment type="caution">
    <text evidence="1">The sequence shown here is derived from an EMBL/GenBank/DDBJ whole genome shotgun (WGS) entry which is preliminary data.</text>
</comment>
<dbReference type="EMBL" id="JACOPX010000007">
    <property type="protein sequence ID" value="MBF6034005.1"/>
    <property type="molecule type" value="Genomic_DNA"/>
</dbReference>
<proteinExistence type="predicted"/>
<gene>
    <name evidence="1" type="ORF">H8F23_12165</name>
</gene>
<organism evidence="1 2">
    <name type="scientific">Pseudomonas neuropathica</name>
    <dbReference type="NCBI Taxonomy" id="2730425"/>
    <lineage>
        <taxon>Bacteria</taxon>
        <taxon>Pseudomonadati</taxon>
        <taxon>Pseudomonadota</taxon>
        <taxon>Gammaproteobacteria</taxon>
        <taxon>Pseudomonadales</taxon>
        <taxon>Pseudomonadaceae</taxon>
        <taxon>Pseudomonas</taxon>
    </lineage>
</organism>
<accession>A0ABS0BHR0</accession>
<reference evidence="1 2" key="1">
    <citation type="submission" date="2020-08" db="EMBL/GenBank/DDBJ databases">
        <title>Description of novel Pseudomonas species.</title>
        <authorList>
            <person name="Duman M."/>
            <person name="Mulet M."/>
            <person name="Altun S."/>
            <person name="Saticioglu I.B."/>
            <person name="Lalucat J."/>
            <person name="Garcia-Valdes E."/>
        </authorList>
    </citation>
    <scope>NUCLEOTIDE SEQUENCE [LARGE SCALE GENOMIC DNA]</scope>
    <source>
        <strain evidence="1 2">P155</strain>
    </source>
</reference>
<dbReference type="RefSeq" id="WP_194934524.1">
    <property type="nucleotide sequence ID" value="NZ_JACOPX010000007.1"/>
</dbReference>
<evidence type="ECO:0000313" key="1">
    <source>
        <dbReference type="EMBL" id="MBF6034005.1"/>
    </source>
</evidence>
<protein>
    <submittedName>
        <fullName evidence="1">Uncharacterized protein</fullName>
    </submittedName>
</protein>